<feature type="region of interest" description="Disordered" evidence="1">
    <location>
        <begin position="142"/>
        <end position="175"/>
    </location>
</feature>
<dbReference type="Proteomes" id="UP000800035">
    <property type="component" value="Unassembled WGS sequence"/>
</dbReference>
<evidence type="ECO:0000313" key="3">
    <source>
        <dbReference type="Proteomes" id="UP000800035"/>
    </source>
</evidence>
<gene>
    <name evidence="2" type="ORF">CC80DRAFT_545267</name>
</gene>
<evidence type="ECO:0000256" key="1">
    <source>
        <dbReference type="SAM" id="MobiDB-lite"/>
    </source>
</evidence>
<proteinExistence type="predicted"/>
<dbReference type="AlphaFoldDB" id="A0A6A5UFG6"/>
<sequence>MSSRNTTSLIALGAGAIHLVGEDINRSGNAHDFSFPQGVAATIEEEEDVKIKIKIEENDIDIKIEDIPLFEDDKPSDSDSDADAEPDIKIEEIPLIKIEGLSDWEPYITHEFVNYDAFALADDEFPPDTIYAPFAGMPLPASLSPSPSSPLPPIKNEAQPPSTPRSLRRPPTGSQNEIRWDAYATLLQRKVDYTPLIAKNEGVMYRVGTAEVDAGLRRDMKDSMGSARERSGVRREVMEVRRAMGLRDRRVYL</sequence>
<reference evidence="2" key="1">
    <citation type="journal article" date="2020" name="Stud. Mycol.">
        <title>101 Dothideomycetes genomes: a test case for predicting lifestyles and emergence of pathogens.</title>
        <authorList>
            <person name="Haridas S."/>
            <person name="Albert R."/>
            <person name="Binder M."/>
            <person name="Bloem J."/>
            <person name="Labutti K."/>
            <person name="Salamov A."/>
            <person name="Andreopoulos B."/>
            <person name="Baker S."/>
            <person name="Barry K."/>
            <person name="Bills G."/>
            <person name="Bluhm B."/>
            <person name="Cannon C."/>
            <person name="Castanera R."/>
            <person name="Culley D."/>
            <person name="Daum C."/>
            <person name="Ezra D."/>
            <person name="Gonzalez J."/>
            <person name="Henrissat B."/>
            <person name="Kuo A."/>
            <person name="Liang C."/>
            <person name="Lipzen A."/>
            <person name="Lutzoni F."/>
            <person name="Magnuson J."/>
            <person name="Mondo S."/>
            <person name="Nolan M."/>
            <person name="Ohm R."/>
            <person name="Pangilinan J."/>
            <person name="Park H.-J."/>
            <person name="Ramirez L."/>
            <person name="Alfaro M."/>
            <person name="Sun H."/>
            <person name="Tritt A."/>
            <person name="Yoshinaga Y."/>
            <person name="Zwiers L.-H."/>
            <person name="Turgeon B."/>
            <person name="Goodwin S."/>
            <person name="Spatafora J."/>
            <person name="Crous P."/>
            <person name="Grigoriev I."/>
        </authorList>
    </citation>
    <scope>NUCLEOTIDE SEQUENCE</scope>
    <source>
        <strain evidence="2">CBS 675.92</strain>
    </source>
</reference>
<accession>A0A6A5UFG6</accession>
<evidence type="ECO:0000313" key="2">
    <source>
        <dbReference type="EMBL" id="KAF1959837.1"/>
    </source>
</evidence>
<name>A0A6A5UFG6_9PLEO</name>
<protein>
    <submittedName>
        <fullName evidence="2">Uncharacterized protein</fullName>
    </submittedName>
</protein>
<keyword evidence="3" id="KW-1185">Reference proteome</keyword>
<dbReference type="EMBL" id="ML976984">
    <property type="protein sequence ID" value="KAF1959837.1"/>
    <property type="molecule type" value="Genomic_DNA"/>
</dbReference>
<organism evidence="2 3">
    <name type="scientific">Byssothecium circinans</name>
    <dbReference type="NCBI Taxonomy" id="147558"/>
    <lineage>
        <taxon>Eukaryota</taxon>
        <taxon>Fungi</taxon>
        <taxon>Dikarya</taxon>
        <taxon>Ascomycota</taxon>
        <taxon>Pezizomycotina</taxon>
        <taxon>Dothideomycetes</taxon>
        <taxon>Pleosporomycetidae</taxon>
        <taxon>Pleosporales</taxon>
        <taxon>Massarineae</taxon>
        <taxon>Massarinaceae</taxon>
        <taxon>Byssothecium</taxon>
    </lineage>
</organism>